<organism evidence="3 4">
    <name type="scientific">Halosimplex carlsbadense 2-9-1</name>
    <dbReference type="NCBI Taxonomy" id="797114"/>
    <lineage>
        <taxon>Archaea</taxon>
        <taxon>Methanobacteriati</taxon>
        <taxon>Methanobacteriota</taxon>
        <taxon>Stenosarchaea group</taxon>
        <taxon>Halobacteria</taxon>
        <taxon>Halobacteriales</taxon>
        <taxon>Haloarculaceae</taxon>
        <taxon>Halosimplex</taxon>
    </lineage>
</organism>
<dbReference type="SUPFAM" id="SSF46785">
    <property type="entry name" value="Winged helix' DNA-binding domain"/>
    <property type="match status" value="1"/>
</dbReference>
<dbReference type="InterPro" id="IPR036390">
    <property type="entry name" value="WH_DNA-bd_sf"/>
</dbReference>
<dbReference type="PATRIC" id="fig|797114.5.peg.3967"/>
<dbReference type="InterPro" id="IPR055860">
    <property type="entry name" value="DUF7437"/>
</dbReference>
<comment type="caution">
    <text evidence="3">The sequence shown here is derived from an EMBL/GenBank/DDBJ whole genome shotgun (WGS) entry which is preliminary data.</text>
</comment>
<reference evidence="3 4" key="1">
    <citation type="journal article" date="2014" name="PLoS Genet.">
        <title>Phylogenetically driven sequencing of extremely halophilic archaea reveals strategies for static and dynamic osmo-response.</title>
        <authorList>
            <person name="Becker E.A."/>
            <person name="Seitzer P.M."/>
            <person name="Tritt A."/>
            <person name="Larsen D."/>
            <person name="Krusor M."/>
            <person name="Yao A.I."/>
            <person name="Wu D."/>
            <person name="Madern D."/>
            <person name="Eisen J.A."/>
            <person name="Darling A.E."/>
            <person name="Facciotti M.T."/>
        </authorList>
    </citation>
    <scope>NUCLEOTIDE SEQUENCE [LARGE SCALE GENOMIC DNA]</scope>
    <source>
        <strain evidence="3 4">2-9-1</strain>
    </source>
</reference>
<keyword evidence="4" id="KW-1185">Reference proteome</keyword>
<dbReference type="InterPro" id="IPR036388">
    <property type="entry name" value="WH-like_DNA-bd_sf"/>
</dbReference>
<gene>
    <name evidence="3" type="ORF">C475_19673</name>
</gene>
<feature type="domain" description="Transcription regulator TrmB N-terminal" evidence="1">
    <location>
        <begin position="29"/>
        <end position="84"/>
    </location>
</feature>
<protein>
    <submittedName>
        <fullName evidence="3">Uncharacterized protein</fullName>
    </submittedName>
</protein>
<name>M0CER1_9EURY</name>
<dbReference type="EMBL" id="AOIU01000044">
    <property type="protein sequence ID" value="ELZ20852.1"/>
    <property type="molecule type" value="Genomic_DNA"/>
</dbReference>
<evidence type="ECO:0000259" key="1">
    <source>
        <dbReference type="Pfam" id="PF01978"/>
    </source>
</evidence>
<evidence type="ECO:0000313" key="3">
    <source>
        <dbReference type="EMBL" id="ELZ20852.1"/>
    </source>
</evidence>
<accession>M0CER1</accession>
<evidence type="ECO:0000259" key="2">
    <source>
        <dbReference type="Pfam" id="PF24218"/>
    </source>
</evidence>
<dbReference type="InterPro" id="IPR002831">
    <property type="entry name" value="Tscrpt_reg_TrmB_N"/>
</dbReference>
<proteinExistence type="predicted"/>
<feature type="domain" description="DUF7437" evidence="2">
    <location>
        <begin position="112"/>
        <end position="176"/>
    </location>
</feature>
<dbReference type="Gene3D" id="1.10.10.10">
    <property type="entry name" value="Winged helix-like DNA-binding domain superfamily/Winged helix DNA-binding domain"/>
    <property type="match status" value="1"/>
</dbReference>
<dbReference type="Proteomes" id="UP000011626">
    <property type="component" value="Unassembled WGS sequence"/>
</dbReference>
<dbReference type="AlphaFoldDB" id="M0CER1"/>
<evidence type="ECO:0000313" key="4">
    <source>
        <dbReference type="Proteomes" id="UP000011626"/>
    </source>
</evidence>
<sequence>MPPTPHRADGDLVRDLRSVTMVLEDAQLARLYTYLARDGDATVQNVMADLDFTRSTAYSYVDRLVDAGVVAVTDDRLPKRYSAREVDLTVSTSAGDRAYTITPALIDAVGRRETDDTIDAYVDNHGVAGLATALSHAVAREREEVTHQQLADALEIPRSTAETILQALAPVVDDHDGIEAMDPSLGAAAVEDSPASGE</sequence>
<dbReference type="eggNOG" id="arCOG04498">
    <property type="taxonomic scope" value="Archaea"/>
</dbReference>
<dbReference type="RefSeq" id="WP_006885598.1">
    <property type="nucleotide sequence ID" value="NZ_AOIU01000044.1"/>
</dbReference>
<dbReference type="Pfam" id="PF01978">
    <property type="entry name" value="TrmB"/>
    <property type="match status" value="1"/>
</dbReference>
<dbReference type="Pfam" id="PF24218">
    <property type="entry name" value="DUF7437"/>
    <property type="match status" value="1"/>
</dbReference>
<dbReference type="OrthoDB" id="350231at2157"/>